<protein>
    <recommendedName>
        <fullName evidence="4">Lipoprotein</fullName>
    </recommendedName>
</protein>
<sequence length="168" mass="18442">MLILKNRTLGWSLLVTAVFGITLASCSDDDDPTPQKRSKEYPLTVSTGTGGGKVTLQELTDSTFTMTIRIDKSTKDTTYHFVLFNGNKDTTVLDTFHLVKSVKSATTGAPVEARWENVKEITIGEDTKKWNYDSVLKYRAFARVAFVDKGVTPEKDSVVAIGNIGSAQ</sequence>
<feature type="chain" id="PRO_5022051845" description="Lipoprotein" evidence="1">
    <location>
        <begin position="25"/>
        <end position="168"/>
    </location>
</feature>
<evidence type="ECO:0008006" key="4">
    <source>
        <dbReference type="Google" id="ProtNLM"/>
    </source>
</evidence>
<keyword evidence="3" id="KW-1185">Reference proteome</keyword>
<accession>A0A512RGY1</accession>
<organism evidence="2 3">
    <name type="scientific">Chitinophaga cymbidii</name>
    <dbReference type="NCBI Taxonomy" id="1096750"/>
    <lineage>
        <taxon>Bacteria</taxon>
        <taxon>Pseudomonadati</taxon>
        <taxon>Bacteroidota</taxon>
        <taxon>Chitinophagia</taxon>
        <taxon>Chitinophagales</taxon>
        <taxon>Chitinophagaceae</taxon>
        <taxon>Chitinophaga</taxon>
    </lineage>
</organism>
<dbReference type="Proteomes" id="UP000321436">
    <property type="component" value="Unassembled WGS sequence"/>
</dbReference>
<feature type="signal peptide" evidence="1">
    <location>
        <begin position="1"/>
        <end position="24"/>
    </location>
</feature>
<evidence type="ECO:0000313" key="2">
    <source>
        <dbReference type="EMBL" id="GEP94938.1"/>
    </source>
</evidence>
<dbReference type="PROSITE" id="PS51257">
    <property type="entry name" value="PROKAR_LIPOPROTEIN"/>
    <property type="match status" value="1"/>
</dbReference>
<gene>
    <name evidence="2" type="ORF">CCY01nite_11980</name>
</gene>
<dbReference type="RefSeq" id="WP_146858767.1">
    <property type="nucleotide sequence ID" value="NZ_BKAU01000001.1"/>
</dbReference>
<dbReference type="OrthoDB" id="670466at2"/>
<proteinExistence type="predicted"/>
<evidence type="ECO:0000313" key="3">
    <source>
        <dbReference type="Proteomes" id="UP000321436"/>
    </source>
</evidence>
<dbReference type="EMBL" id="BKAU01000001">
    <property type="protein sequence ID" value="GEP94938.1"/>
    <property type="molecule type" value="Genomic_DNA"/>
</dbReference>
<keyword evidence="1" id="KW-0732">Signal</keyword>
<reference evidence="2 3" key="1">
    <citation type="submission" date="2019-07" db="EMBL/GenBank/DDBJ databases">
        <title>Whole genome shotgun sequence of Chitinophaga cymbidii NBRC 109752.</title>
        <authorList>
            <person name="Hosoyama A."/>
            <person name="Uohara A."/>
            <person name="Ohji S."/>
            <person name="Ichikawa N."/>
        </authorList>
    </citation>
    <scope>NUCLEOTIDE SEQUENCE [LARGE SCALE GENOMIC DNA]</scope>
    <source>
        <strain evidence="2 3">NBRC 109752</strain>
    </source>
</reference>
<name>A0A512RGY1_9BACT</name>
<comment type="caution">
    <text evidence="2">The sequence shown here is derived from an EMBL/GenBank/DDBJ whole genome shotgun (WGS) entry which is preliminary data.</text>
</comment>
<dbReference type="AlphaFoldDB" id="A0A512RGY1"/>
<evidence type="ECO:0000256" key="1">
    <source>
        <dbReference type="SAM" id="SignalP"/>
    </source>
</evidence>